<evidence type="ECO:0000313" key="11">
    <source>
        <dbReference type="Proteomes" id="UP000594260"/>
    </source>
</evidence>
<dbReference type="CDD" id="cd01777">
    <property type="entry name" value="FERM_F1_SNX27"/>
    <property type="match status" value="1"/>
</dbReference>
<dbReference type="EnsemblMetazoa" id="XM_022816303">
    <property type="protein sequence ID" value="XP_022672038"/>
    <property type="gene ID" value="LOC111254913"/>
</dbReference>
<dbReference type="FunFam" id="3.30.1520.10:FF:000003">
    <property type="entry name" value="sorting nexin-27 isoform X2"/>
    <property type="match status" value="1"/>
</dbReference>
<keyword evidence="4" id="KW-0446">Lipid-binding</keyword>
<dbReference type="InterPro" id="IPR001478">
    <property type="entry name" value="PDZ"/>
</dbReference>
<sequence>MAGDPALCGPRVVTVVKSETGFGFNVRGQVSEGGPLKSINGELYAPLQHVSAVLDGGAAEKAGIRRGDRILEVNGVNVEGATHKQVVDLIKSGGDKLRLTVISVTAAEAERLEPHEDCGGISYVDYSEKRSLPISIPDYSWSEPQRGSSATTEKYAVYNIYMAGRHLCSRRYREFANLHASLKREFPDFAFPKLPGKWPFALSDQQLDSRRRGLEQYLEKVCAVRVIAEHDIVQDFLTDDDENGASACIVDVKVLLPDRITVVVSVRKNSQSTEVYDAVMAKSGVSIDVAKYFALFEIVEFGFERKLLSSEFPYNLYIQNYSTATATCLVVRKWLFSLKLEVRLAESLDTARSWLFWQAVDDVNKGQIKPGNQLYQLKALQDSPSRQDEYLALARTLEGYGEVSFPHCACDARKEGHVVASVGKTNFKLQACAEDGLLQNQVIEFEWENITSWEADAEGMAFQFEYGRPDKKPRLIKIYTPYFVFMLDCFERVSEERKWAANKPLAASKACLDKCLARGSLPNVTRTASMTNNTTWRSTPPLNSSQSSDEFASSLFNLLPSAAQKDVDEFAQIEQRMKSHEPLLISQDNKVTALLIDIQLLRTGQLKEELELIENEVKEIQHDLLLLKDVDIQKLEENLTKLASQIELHQMKINDYGNETMPLAPSLNLLKVKNSDRETLREQVVQLRLKGKMYEGIDNFHVDSIRRMVQKVEHELKCITERIATHVTSRKSLGV</sequence>
<evidence type="ECO:0000256" key="1">
    <source>
        <dbReference type="ARBA" id="ARBA00004184"/>
    </source>
</evidence>
<dbReference type="InterPro" id="IPR000159">
    <property type="entry name" value="RA_dom"/>
</dbReference>
<evidence type="ECO:0000256" key="2">
    <source>
        <dbReference type="ARBA" id="ARBA00004412"/>
    </source>
</evidence>
<feature type="domain" description="PDZ" evidence="7">
    <location>
        <begin position="12"/>
        <end position="105"/>
    </location>
</feature>
<dbReference type="InterPro" id="IPR036034">
    <property type="entry name" value="PDZ_sf"/>
</dbReference>
<dbReference type="SMART" id="SM00312">
    <property type="entry name" value="PX"/>
    <property type="match status" value="1"/>
</dbReference>
<organism evidence="10 11">
    <name type="scientific">Varroa destructor</name>
    <name type="common">Honeybee mite</name>
    <dbReference type="NCBI Taxonomy" id="109461"/>
    <lineage>
        <taxon>Eukaryota</taxon>
        <taxon>Metazoa</taxon>
        <taxon>Ecdysozoa</taxon>
        <taxon>Arthropoda</taxon>
        <taxon>Chelicerata</taxon>
        <taxon>Arachnida</taxon>
        <taxon>Acari</taxon>
        <taxon>Parasitiformes</taxon>
        <taxon>Mesostigmata</taxon>
        <taxon>Gamasina</taxon>
        <taxon>Dermanyssoidea</taxon>
        <taxon>Varroidae</taxon>
        <taxon>Varroa</taxon>
    </lineage>
</organism>
<evidence type="ECO:0000259" key="8">
    <source>
        <dbReference type="PROSITE" id="PS50195"/>
    </source>
</evidence>
<dbReference type="KEGG" id="vde:111254913"/>
<evidence type="ECO:0000256" key="3">
    <source>
        <dbReference type="ARBA" id="ARBA00022753"/>
    </source>
</evidence>
<keyword evidence="6" id="KW-0175">Coiled coil</keyword>
<dbReference type="PROSITE" id="PS50106">
    <property type="entry name" value="PDZ"/>
    <property type="match status" value="1"/>
</dbReference>
<dbReference type="AlphaFoldDB" id="A0A7M7KU50"/>
<evidence type="ECO:0008006" key="12">
    <source>
        <dbReference type="Google" id="ProtNLM"/>
    </source>
</evidence>
<dbReference type="InterPro" id="IPR036871">
    <property type="entry name" value="PX_dom_sf"/>
</dbReference>
<dbReference type="Gene3D" id="2.30.42.10">
    <property type="match status" value="1"/>
</dbReference>
<dbReference type="CDD" id="cd06886">
    <property type="entry name" value="PX_SNX27"/>
    <property type="match status" value="1"/>
</dbReference>
<evidence type="ECO:0000259" key="9">
    <source>
        <dbReference type="PROSITE" id="PS50200"/>
    </source>
</evidence>
<dbReference type="CDD" id="cd23070">
    <property type="entry name" value="PDZ_SNX27-like"/>
    <property type="match status" value="1"/>
</dbReference>
<evidence type="ECO:0000259" key="7">
    <source>
        <dbReference type="PROSITE" id="PS50106"/>
    </source>
</evidence>
<dbReference type="Gene3D" id="1.20.80.60">
    <property type="match status" value="1"/>
</dbReference>
<dbReference type="InterPro" id="IPR037835">
    <property type="entry name" value="SNX27_RA"/>
</dbReference>
<dbReference type="SMART" id="SM00228">
    <property type="entry name" value="PDZ"/>
    <property type="match status" value="1"/>
</dbReference>
<accession>A0A7M7KU50</accession>
<evidence type="ECO:0000313" key="10">
    <source>
        <dbReference type="EnsemblMetazoa" id="XP_022672038"/>
    </source>
</evidence>
<keyword evidence="5" id="KW-0472">Membrane</keyword>
<dbReference type="FunCoup" id="A0A7M7KU50">
    <property type="interactions" value="1261"/>
</dbReference>
<dbReference type="GO" id="GO:0032266">
    <property type="term" value="F:phosphatidylinositol-3-phosphate binding"/>
    <property type="evidence" value="ECO:0007669"/>
    <property type="project" value="InterPro"/>
</dbReference>
<dbReference type="PROSITE" id="PS50200">
    <property type="entry name" value="RA"/>
    <property type="match status" value="1"/>
</dbReference>
<keyword evidence="3" id="KW-0967">Endosome</keyword>
<dbReference type="GO" id="GO:0032456">
    <property type="term" value="P:endocytic recycling"/>
    <property type="evidence" value="ECO:0007669"/>
    <property type="project" value="TreeGrafter"/>
</dbReference>
<dbReference type="Proteomes" id="UP000594260">
    <property type="component" value="Unplaced"/>
</dbReference>
<dbReference type="CTD" id="81609"/>
<dbReference type="FunFam" id="2.30.42.10:FF:000061">
    <property type="entry name" value="sorting nexin-27 isoform X2"/>
    <property type="match status" value="1"/>
</dbReference>
<comment type="subcellular location">
    <subcellularLocation>
        <location evidence="2">Early endosome</location>
    </subcellularLocation>
    <subcellularLocation>
        <location evidence="1">Endomembrane system</location>
        <topology evidence="1">Peripheral membrane protein</topology>
    </subcellularLocation>
</comment>
<dbReference type="PANTHER" id="PTHR12431:SF19">
    <property type="entry name" value="SORTING NEXIN-27"/>
    <property type="match status" value="1"/>
</dbReference>
<dbReference type="RefSeq" id="XP_022672038.1">
    <property type="nucleotide sequence ID" value="XM_022816303.1"/>
</dbReference>
<keyword evidence="11" id="KW-1185">Reference proteome</keyword>
<evidence type="ECO:0000256" key="4">
    <source>
        <dbReference type="ARBA" id="ARBA00023121"/>
    </source>
</evidence>
<dbReference type="InterPro" id="IPR001683">
    <property type="entry name" value="PX_dom"/>
</dbReference>
<dbReference type="Pfam" id="PF00788">
    <property type="entry name" value="RA"/>
    <property type="match status" value="1"/>
</dbReference>
<evidence type="ECO:0000256" key="6">
    <source>
        <dbReference type="SAM" id="Coils"/>
    </source>
</evidence>
<feature type="coiled-coil region" evidence="6">
    <location>
        <begin position="603"/>
        <end position="722"/>
    </location>
</feature>
<dbReference type="InParanoid" id="A0A7M7KU50"/>
<dbReference type="Pfam" id="PF00595">
    <property type="entry name" value="PDZ"/>
    <property type="match status" value="1"/>
</dbReference>
<proteinExistence type="predicted"/>
<dbReference type="FunFam" id="3.10.20.90:FF:000210">
    <property type="entry name" value="Putative Sorting nexin-27"/>
    <property type="match status" value="1"/>
</dbReference>
<evidence type="ECO:0000256" key="5">
    <source>
        <dbReference type="ARBA" id="ARBA00023136"/>
    </source>
</evidence>
<dbReference type="SUPFAM" id="SSF50156">
    <property type="entry name" value="PDZ domain-like"/>
    <property type="match status" value="1"/>
</dbReference>
<dbReference type="InterPro" id="IPR037833">
    <property type="entry name" value="SNX27_PX"/>
</dbReference>
<dbReference type="InterPro" id="IPR037827">
    <property type="entry name" value="SNX27_FERM-like_dom"/>
</dbReference>
<dbReference type="OrthoDB" id="10036828at2759"/>
<dbReference type="CDD" id="cd13338">
    <property type="entry name" value="FERM-like_C_SNX27"/>
    <property type="match status" value="1"/>
</dbReference>
<feature type="domain" description="Ras-associating" evidence="9">
    <location>
        <begin position="248"/>
        <end position="336"/>
    </location>
</feature>
<name>A0A7M7KU50_VARDE</name>
<dbReference type="GO" id="GO:0007165">
    <property type="term" value="P:signal transduction"/>
    <property type="evidence" value="ECO:0007669"/>
    <property type="project" value="InterPro"/>
</dbReference>
<dbReference type="GO" id="GO:0005769">
    <property type="term" value="C:early endosome"/>
    <property type="evidence" value="ECO:0007669"/>
    <property type="project" value="UniProtKB-SubCell"/>
</dbReference>
<protein>
    <recommendedName>
        <fullName evidence="12">Sorting nexin-27</fullName>
    </recommendedName>
</protein>
<dbReference type="Gene3D" id="3.30.1520.10">
    <property type="entry name" value="Phox-like domain"/>
    <property type="match status" value="1"/>
</dbReference>
<dbReference type="Pfam" id="PF00787">
    <property type="entry name" value="PX"/>
    <property type="match status" value="1"/>
</dbReference>
<feature type="domain" description="PX" evidence="8">
    <location>
        <begin position="136"/>
        <end position="244"/>
    </location>
</feature>
<reference evidence="10" key="1">
    <citation type="submission" date="2021-01" db="UniProtKB">
        <authorList>
            <consortium name="EnsemblMetazoa"/>
        </authorList>
    </citation>
    <scope>IDENTIFICATION</scope>
</reference>
<dbReference type="PANTHER" id="PTHR12431">
    <property type="entry name" value="SORTING NEXIN 17 AND 27"/>
    <property type="match status" value="1"/>
</dbReference>
<dbReference type="SUPFAM" id="SSF64268">
    <property type="entry name" value="PX domain"/>
    <property type="match status" value="1"/>
</dbReference>
<dbReference type="Gene3D" id="3.10.20.90">
    <property type="entry name" value="Phosphatidylinositol 3-kinase Catalytic Subunit, Chain A, domain 1"/>
    <property type="match status" value="1"/>
</dbReference>
<dbReference type="GO" id="GO:0006886">
    <property type="term" value="P:intracellular protein transport"/>
    <property type="evidence" value="ECO:0007669"/>
    <property type="project" value="TreeGrafter"/>
</dbReference>
<dbReference type="GeneID" id="111254913"/>
<dbReference type="PROSITE" id="PS50195">
    <property type="entry name" value="PX"/>
    <property type="match status" value="1"/>
</dbReference>